<gene>
    <name evidence="5" type="ORF">P9H32_14600</name>
</gene>
<dbReference type="InterPro" id="IPR041492">
    <property type="entry name" value="HAD_2"/>
</dbReference>
<evidence type="ECO:0000256" key="2">
    <source>
        <dbReference type="ARBA" id="ARBA00004818"/>
    </source>
</evidence>
<evidence type="ECO:0000256" key="3">
    <source>
        <dbReference type="ARBA" id="ARBA00006171"/>
    </source>
</evidence>
<dbReference type="PANTHER" id="PTHR43434:SF1">
    <property type="entry name" value="PHOSPHOGLYCOLATE PHOSPHATASE"/>
    <property type="match status" value="1"/>
</dbReference>
<dbReference type="InterPro" id="IPR036412">
    <property type="entry name" value="HAD-like_sf"/>
</dbReference>
<dbReference type="InterPro" id="IPR050155">
    <property type="entry name" value="HAD-like_hydrolase_sf"/>
</dbReference>
<keyword evidence="6" id="KW-1185">Reference proteome</keyword>
<dbReference type="SFLD" id="SFLDG01129">
    <property type="entry name" value="C1.5:_HAD__Beta-PGM__Phosphata"/>
    <property type="match status" value="1"/>
</dbReference>
<name>A0ABU5N091_9BACT</name>
<dbReference type="InterPro" id="IPR023198">
    <property type="entry name" value="PGP-like_dom2"/>
</dbReference>
<protein>
    <recommendedName>
        <fullName evidence="4">phosphoglycolate phosphatase</fullName>
        <ecNumber evidence="4">3.1.3.18</ecNumber>
    </recommendedName>
</protein>
<dbReference type="PANTHER" id="PTHR43434">
    <property type="entry name" value="PHOSPHOGLYCOLATE PHOSPHATASE"/>
    <property type="match status" value="1"/>
</dbReference>
<dbReference type="EC" id="3.1.3.18" evidence="4"/>
<evidence type="ECO:0000313" key="6">
    <source>
        <dbReference type="Proteomes" id="UP001290861"/>
    </source>
</evidence>
<dbReference type="Proteomes" id="UP001290861">
    <property type="component" value="Unassembled WGS sequence"/>
</dbReference>
<comment type="pathway">
    <text evidence="2">Organic acid metabolism; glycolate biosynthesis; glycolate from 2-phosphoglycolate: step 1/1.</text>
</comment>
<comment type="catalytic activity">
    <reaction evidence="1">
        <text>2-phosphoglycolate + H2O = glycolate + phosphate</text>
        <dbReference type="Rhea" id="RHEA:14369"/>
        <dbReference type="ChEBI" id="CHEBI:15377"/>
        <dbReference type="ChEBI" id="CHEBI:29805"/>
        <dbReference type="ChEBI" id="CHEBI:43474"/>
        <dbReference type="ChEBI" id="CHEBI:58033"/>
        <dbReference type="EC" id="3.1.3.18"/>
    </reaction>
</comment>
<dbReference type="Gene3D" id="1.10.150.240">
    <property type="entry name" value="Putative phosphatase, domain 2"/>
    <property type="match status" value="1"/>
</dbReference>
<evidence type="ECO:0000313" key="5">
    <source>
        <dbReference type="EMBL" id="MDZ8119856.1"/>
    </source>
</evidence>
<comment type="caution">
    <text evidence="5">The sequence shown here is derived from an EMBL/GenBank/DDBJ whole genome shotgun (WGS) entry which is preliminary data.</text>
</comment>
<dbReference type="InterPro" id="IPR023214">
    <property type="entry name" value="HAD_sf"/>
</dbReference>
<evidence type="ECO:0000256" key="1">
    <source>
        <dbReference type="ARBA" id="ARBA00000830"/>
    </source>
</evidence>
<keyword evidence="5" id="KW-0378">Hydrolase</keyword>
<dbReference type="GO" id="GO:0016787">
    <property type="term" value="F:hydrolase activity"/>
    <property type="evidence" value="ECO:0007669"/>
    <property type="project" value="UniProtKB-KW"/>
</dbReference>
<dbReference type="EMBL" id="JARVCO010000012">
    <property type="protein sequence ID" value="MDZ8119856.1"/>
    <property type="molecule type" value="Genomic_DNA"/>
</dbReference>
<dbReference type="SUPFAM" id="SSF56784">
    <property type="entry name" value="HAD-like"/>
    <property type="match status" value="1"/>
</dbReference>
<dbReference type="RefSeq" id="WP_322609638.1">
    <property type="nucleotide sequence ID" value="NZ_JARVCO010000012.1"/>
</dbReference>
<dbReference type="Gene3D" id="3.40.50.1000">
    <property type="entry name" value="HAD superfamily/HAD-like"/>
    <property type="match status" value="1"/>
</dbReference>
<evidence type="ECO:0000256" key="4">
    <source>
        <dbReference type="ARBA" id="ARBA00013078"/>
    </source>
</evidence>
<sequence>MQNRFIFCDIDGTLLYAKGSGRPAFGAAFFDVYGVEISVDHINFAGATDLGVLARLARENRQELSEEKTALFFERMAVYLDENMRKWPPIVFPGVGRFLERVSSHWKLGLVSGNIRRTAYLKLRHGGLEHYFSDIGGFGDDNSDRNRMAALALERAGQPSGSFLLGDTPSDIEAARVNGMTSVAVCNGQFTREMLEGENPDIIVDSFEDAEHLFQALDV</sequence>
<reference evidence="5 6" key="1">
    <citation type="journal article" date="2024" name="Appl. Environ. Microbiol.">
        <title>Pontiella agarivorans sp. nov., a novel marine anaerobic bacterium capable of degrading macroalgal polysaccharides and fixing nitrogen.</title>
        <authorList>
            <person name="Liu N."/>
            <person name="Kivenson V."/>
            <person name="Peng X."/>
            <person name="Cui Z."/>
            <person name="Lankiewicz T.S."/>
            <person name="Gosselin K.M."/>
            <person name="English C.J."/>
            <person name="Blair E.M."/>
            <person name="O'Malley M.A."/>
            <person name="Valentine D.L."/>
        </authorList>
    </citation>
    <scope>NUCLEOTIDE SEQUENCE [LARGE SCALE GENOMIC DNA]</scope>
    <source>
        <strain evidence="5 6">NLcol2</strain>
    </source>
</reference>
<proteinExistence type="inferred from homology"/>
<comment type="similarity">
    <text evidence="3">Belongs to the HAD-like hydrolase superfamily. CbbY/CbbZ/Gph/YieH family.</text>
</comment>
<organism evidence="5 6">
    <name type="scientific">Pontiella agarivorans</name>
    <dbReference type="NCBI Taxonomy" id="3038953"/>
    <lineage>
        <taxon>Bacteria</taxon>
        <taxon>Pseudomonadati</taxon>
        <taxon>Kiritimatiellota</taxon>
        <taxon>Kiritimatiellia</taxon>
        <taxon>Kiritimatiellales</taxon>
        <taxon>Pontiellaceae</taxon>
        <taxon>Pontiella</taxon>
    </lineage>
</organism>
<dbReference type="Pfam" id="PF13419">
    <property type="entry name" value="HAD_2"/>
    <property type="match status" value="1"/>
</dbReference>
<dbReference type="SFLD" id="SFLDS00003">
    <property type="entry name" value="Haloacid_Dehalogenase"/>
    <property type="match status" value="1"/>
</dbReference>
<accession>A0ABU5N091</accession>